<protein>
    <submittedName>
        <fullName evidence="2">Alpha-D-kanosaminyltransferase</fullName>
        <ecNumber evidence="2">2.4.1.301</ecNumber>
    </submittedName>
</protein>
<accession>A0A2R8ATT8</accession>
<dbReference type="EC" id="2.4.1.301" evidence="2"/>
<evidence type="ECO:0000313" key="2">
    <source>
        <dbReference type="EMBL" id="SPF79473.1"/>
    </source>
</evidence>
<keyword evidence="2" id="KW-0328">Glycosyltransferase</keyword>
<dbReference type="GO" id="GO:0016757">
    <property type="term" value="F:glycosyltransferase activity"/>
    <property type="evidence" value="ECO:0007669"/>
    <property type="project" value="UniProtKB-KW"/>
</dbReference>
<dbReference type="SUPFAM" id="SSF53756">
    <property type="entry name" value="UDP-Glycosyltransferase/glycogen phosphorylase"/>
    <property type="match status" value="1"/>
</dbReference>
<reference evidence="3" key="1">
    <citation type="submission" date="2018-03" db="EMBL/GenBank/DDBJ databases">
        <authorList>
            <person name="Rodrigo-Torres L."/>
            <person name="Arahal R. D."/>
            <person name="Lucena T."/>
        </authorList>
    </citation>
    <scope>NUCLEOTIDE SEQUENCE [LARGE SCALE GENOMIC DNA]</scope>
    <source>
        <strain evidence="3">CECT 8871</strain>
    </source>
</reference>
<proteinExistence type="predicted"/>
<dbReference type="Pfam" id="PF00534">
    <property type="entry name" value="Glycos_transf_1"/>
    <property type="match status" value="1"/>
</dbReference>
<dbReference type="PANTHER" id="PTHR45947:SF15">
    <property type="entry name" value="TEICHURONIC ACID BIOSYNTHESIS GLYCOSYLTRANSFERASE TUAC-RELATED"/>
    <property type="match status" value="1"/>
</dbReference>
<dbReference type="InterPro" id="IPR050194">
    <property type="entry name" value="Glycosyltransferase_grp1"/>
</dbReference>
<keyword evidence="2" id="KW-0808">Transferase</keyword>
<dbReference type="Proteomes" id="UP000244904">
    <property type="component" value="Unassembled WGS sequence"/>
</dbReference>
<gene>
    <name evidence="2" type="primary">kanE</name>
    <name evidence="2" type="ORF">PRI8871_01269</name>
</gene>
<dbReference type="AlphaFoldDB" id="A0A2R8ATT8"/>
<feature type="domain" description="Glycosyl transferase family 1" evidence="1">
    <location>
        <begin position="223"/>
        <end position="379"/>
    </location>
</feature>
<keyword evidence="3" id="KW-1185">Reference proteome</keyword>
<name>A0A2R8ATT8_9RHOB</name>
<evidence type="ECO:0000259" key="1">
    <source>
        <dbReference type="Pfam" id="PF00534"/>
    </source>
</evidence>
<sequence length="419" mass="45404">MSLPKLAYLTGEYPRASDTFIQREVAGLRDRGHEVLTCSIRRTGPEHLVGPEQREEHARTFQVLQTAKNPKRLIKAHLRWMKTPGRYLNALRLAWRTAPKGIRGRAYQMFYFLEAGVLAAKLQDEGVQHLHNHIAKASCTVAMLVNALSGLPYSFTIHGPDIFFAPDHWRIDEKVARAAFVACISDFCRSQVMCFSGPEHWSKLHIVHCGVNPARYSAAPAHDGAHLLFVGRLAGVKGVPVLLEALQSLRDAVPGLKVTFIGDGPERRSLEADASARGLTDIASFVGYKSQSEVAEALAQTDLFVLPSFAEGVPVVLMEAMAAQVPVVTTQIAGVPELVVSGQSGILVPPGDAPQLAAAIKTLLQSPDLRRTMGAAGRAKVVEEFDIAKETAWLSDLFTGYASGQGDLPKRPKGASHAG</sequence>
<evidence type="ECO:0000313" key="3">
    <source>
        <dbReference type="Proteomes" id="UP000244904"/>
    </source>
</evidence>
<dbReference type="OrthoDB" id="9790710at2"/>
<dbReference type="Gene3D" id="3.40.50.2000">
    <property type="entry name" value="Glycogen Phosphorylase B"/>
    <property type="match status" value="2"/>
</dbReference>
<dbReference type="EMBL" id="OMOJ01000002">
    <property type="protein sequence ID" value="SPF79473.1"/>
    <property type="molecule type" value="Genomic_DNA"/>
</dbReference>
<dbReference type="RefSeq" id="WP_108885346.1">
    <property type="nucleotide sequence ID" value="NZ_OMOJ01000002.1"/>
</dbReference>
<dbReference type="PANTHER" id="PTHR45947">
    <property type="entry name" value="SULFOQUINOVOSYL TRANSFERASE SQD2"/>
    <property type="match status" value="1"/>
</dbReference>
<dbReference type="CDD" id="cd03801">
    <property type="entry name" value="GT4_PimA-like"/>
    <property type="match status" value="1"/>
</dbReference>
<dbReference type="InterPro" id="IPR001296">
    <property type="entry name" value="Glyco_trans_1"/>
</dbReference>
<organism evidence="2 3">
    <name type="scientific">Pseudoprimorskyibacter insulae</name>
    <dbReference type="NCBI Taxonomy" id="1695997"/>
    <lineage>
        <taxon>Bacteria</taxon>
        <taxon>Pseudomonadati</taxon>
        <taxon>Pseudomonadota</taxon>
        <taxon>Alphaproteobacteria</taxon>
        <taxon>Rhodobacterales</taxon>
        <taxon>Paracoccaceae</taxon>
        <taxon>Pseudoprimorskyibacter</taxon>
    </lineage>
</organism>